<proteinExistence type="predicted"/>
<feature type="region of interest" description="Disordered" evidence="1">
    <location>
        <begin position="17"/>
        <end position="36"/>
    </location>
</feature>
<reference evidence="2" key="2">
    <citation type="journal article" date="2021" name="Genome Biol. Evol.">
        <title>Developing a high-quality reference genome for a parasitic bivalve with doubly uniparental inheritance (Bivalvia: Unionida).</title>
        <authorList>
            <person name="Smith C.H."/>
        </authorList>
    </citation>
    <scope>NUCLEOTIDE SEQUENCE</scope>
    <source>
        <strain evidence="2">CHS0354</strain>
        <tissue evidence="2">Mantle</tissue>
    </source>
</reference>
<evidence type="ECO:0000313" key="3">
    <source>
        <dbReference type="Proteomes" id="UP001195483"/>
    </source>
</evidence>
<reference evidence="2" key="1">
    <citation type="journal article" date="2021" name="Genome Biol. Evol.">
        <title>A High-Quality Reference Genome for a Parasitic Bivalve with Doubly Uniparental Inheritance (Bivalvia: Unionida).</title>
        <authorList>
            <person name="Smith C.H."/>
        </authorList>
    </citation>
    <scope>NUCLEOTIDE SEQUENCE</scope>
    <source>
        <strain evidence="2">CHS0354</strain>
    </source>
</reference>
<gene>
    <name evidence="2" type="ORF">CHS0354_012371</name>
</gene>
<dbReference type="AlphaFoldDB" id="A0AAE0SK02"/>
<protein>
    <submittedName>
        <fullName evidence="2">Uncharacterized protein</fullName>
    </submittedName>
</protein>
<accession>A0AAE0SK02</accession>
<organism evidence="2 3">
    <name type="scientific">Potamilus streckersoni</name>
    <dbReference type="NCBI Taxonomy" id="2493646"/>
    <lineage>
        <taxon>Eukaryota</taxon>
        <taxon>Metazoa</taxon>
        <taxon>Spiralia</taxon>
        <taxon>Lophotrochozoa</taxon>
        <taxon>Mollusca</taxon>
        <taxon>Bivalvia</taxon>
        <taxon>Autobranchia</taxon>
        <taxon>Heteroconchia</taxon>
        <taxon>Palaeoheterodonta</taxon>
        <taxon>Unionida</taxon>
        <taxon>Unionoidea</taxon>
        <taxon>Unionidae</taxon>
        <taxon>Ambleminae</taxon>
        <taxon>Lampsilini</taxon>
        <taxon>Potamilus</taxon>
    </lineage>
</organism>
<dbReference type="Proteomes" id="UP001195483">
    <property type="component" value="Unassembled WGS sequence"/>
</dbReference>
<name>A0AAE0SK02_9BIVA</name>
<dbReference type="EMBL" id="JAEAOA010000748">
    <property type="protein sequence ID" value="KAK3593277.1"/>
    <property type="molecule type" value="Genomic_DNA"/>
</dbReference>
<keyword evidence="3" id="KW-1185">Reference proteome</keyword>
<sequence>MWRHIRNSIYDSWSDFSRHSEDTSPTITGRLFPIPGMSSPRATSPWGEFSVIPCHEFDQRGGLGYSECSAIVKSRAGSQARKASLKVRSLRPNLLNNTELYVFM</sequence>
<evidence type="ECO:0000256" key="1">
    <source>
        <dbReference type="SAM" id="MobiDB-lite"/>
    </source>
</evidence>
<comment type="caution">
    <text evidence="2">The sequence shown here is derived from an EMBL/GenBank/DDBJ whole genome shotgun (WGS) entry which is preliminary data.</text>
</comment>
<reference evidence="2" key="3">
    <citation type="submission" date="2023-05" db="EMBL/GenBank/DDBJ databases">
        <authorList>
            <person name="Smith C.H."/>
        </authorList>
    </citation>
    <scope>NUCLEOTIDE SEQUENCE</scope>
    <source>
        <strain evidence="2">CHS0354</strain>
        <tissue evidence="2">Mantle</tissue>
    </source>
</reference>
<evidence type="ECO:0000313" key="2">
    <source>
        <dbReference type="EMBL" id="KAK3593277.1"/>
    </source>
</evidence>